<evidence type="ECO:0000259" key="10">
    <source>
        <dbReference type="PROSITE" id="PS50048"/>
    </source>
</evidence>
<dbReference type="CDD" id="cd00067">
    <property type="entry name" value="GAL4"/>
    <property type="match status" value="1"/>
</dbReference>
<dbReference type="GO" id="GO:0006351">
    <property type="term" value="P:DNA-templated transcription"/>
    <property type="evidence" value="ECO:0007669"/>
    <property type="project" value="InterPro"/>
</dbReference>
<name>A0A9W9J6A7_9EURO</name>
<reference evidence="11" key="2">
    <citation type="journal article" date="2023" name="IMA Fungus">
        <title>Comparative genomic study of the Penicillium genus elucidates a diverse pangenome and 15 lateral gene transfer events.</title>
        <authorList>
            <person name="Petersen C."/>
            <person name="Sorensen T."/>
            <person name="Nielsen M.R."/>
            <person name="Sondergaard T.E."/>
            <person name="Sorensen J.L."/>
            <person name="Fitzpatrick D.A."/>
            <person name="Frisvad J.C."/>
            <person name="Nielsen K.L."/>
        </authorList>
    </citation>
    <scope>NUCLEOTIDE SEQUENCE</scope>
    <source>
        <strain evidence="11">IBT 15544</strain>
    </source>
</reference>
<evidence type="ECO:0000313" key="12">
    <source>
        <dbReference type="Proteomes" id="UP001150904"/>
    </source>
</evidence>
<dbReference type="GO" id="GO:0008270">
    <property type="term" value="F:zinc ion binding"/>
    <property type="evidence" value="ECO:0007669"/>
    <property type="project" value="InterPro"/>
</dbReference>
<dbReference type="Proteomes" id="UP001150904">
    <property type="component" value="Unassembled WGS sequence"/>
</dbReference>
<keyword evidence="8" id="KW-0175">Coiled coil</keyword>
<dbReference type="SMART" id="SM00906">
    <property type="entry name" value="Fungal_trans"/>
    <property type="match status" value="1"/>
</dbReference>
<comment type="subcellular location">
    <subcellularLocation>
        <location evidence="1">Nucleus</location>
    </subcellularLocation>
</comment>
<dbReference type="FunFam" id="4.10.240.10:FF:000023">
    <property type="entry name" value="Fungal specific transcription factor"/>
    <property type="match status" value="1"/>
</dbReference>
<feature type="compositionally biased region" description="Low complexity" evidence="9">
    <location>
        <begin position="11"/>
        <end position="20"/>
    </location>
</feature>
<feature type="region of interest" description="Disordered" evidence="9">
    <location>
        <begin position="589"/>
        <end position="700"/>
    </location>
</feature>
<dbReference type="InterPro" id="IPR001138">
    <property type="entry name" value="Zn2Cys6_DnaBD"/>
</dbReference>
<accession>A0A9W9J6A7</accession>
<dbReference type="Gene3D" id="4.10.240.10">
    <property type="entry name" value="Zn(2)-C6 fungal-type DNA-binding domain"/>
    <property type="match status" value="1"/>
</dbReference>
<dbReference type="GO" id="GO:0045944">
    <property type="term" value="P:positive regulation of transcription by RNA polymerase II"/>
    <property type="evidence" value="ECO:0007669"/>
    <property type="project" value="TreeGrafter"/>
</dbReference>
<dbReference type="GO" id="GO:0043565">
    <property type="term" value="F:sequence-specific DNA binding"/>
    <property type="evidence" value="ECO:0007669"/>
    <property type="project" value="TreeGrafter"/>
</dbReference>
<dbReference type="PROSITE" id="PS00463">
    <property type="entry name" value="ZN2_CY6_FUNGAL_1"/>
    <property type="match status" value="1"/>
</dbReference>
<protein>
    <recommendedName>
        <fullName evidence="10">Zn(2)-C6 fungal-type domain-containing protein</fullName>
    </recommendedName>
</protein>
<keyword evidence="12" id="KW-1185">Reference proteome</keyword>
<evidence type="ECO:0000256" key="2">
    <source>
        <dbReference type="ARBA" id="ARBA00022723"/>
    </source>
</evidence>
<evidence type="ECO:0000256" key="5">
    <source>
        <dbReference type="ARBA" id="ARBA00023125"/>
    </source>
</evidence>
<dbReference type="Pfam" id="PF04082">
    <property type="entry name" value="Fungal_trans"/>
    <property type="match status" value="1"/>
</dbReference>
<feature type="compositionally biased region" description="Polar residues" evidence="9">
    <location>
        <begin position="634"/>
        <end position="648"/>
    </location>
</feature>
<dbReference type="PANTHER" id="PTHR47782">
    <property type="entry name" value="ZN(II)2CYS6 TRANSCRIPTION FACTOR (EUROFUNG)-RELATED"/>
    <property type="match status" value="1"/>
</dbReference>
<feature type="coiled-coil region" evidence="8">
    <location>
        <begin position="75"/>
        <end position="102"/>
    </location>
</feature>
<evidence type="ECO:0000256" key="8">
    <source>
        <dbReference type="SAM" id="Coils"/>
    </source>
</evidence>
<evidence type="ECO:0000256" key="1">
    <source>
        <dbReference type="ARBA" id="ARBA00004123"/>
    </source>
</evidence>
<keyword evidence="7" id="KW-0539">Nucleus</keyword>
<dbReference type="InterPro" id="IPR036864">
    <property type="entry name" value="Zn2-C6_fun-type_DNA-bd_sf"/>
</dbReference>
<evidence type="ECO:0000313" key="11">
    <source>
        <dbReference type="EMBL" id="KAJ5190549.1"/>
    </source>
</evidence>
<dbReference type="SMART" id="SM00066">
    <property type="entry name" value="GAL4"/>
    <property type="match status" value="1"/>
</dbReference>
<evidence type="ECO:0000256" key="9">
    <source>
        <dbReference type="SAM" id="MobiDB-lite"/>
    </source>
</evidence>
<dbReference type="PANTHER" id="PTHR47782:SF8">
    <property type="entry name" value="ZN(II)2CYS6 TRANSCRIPTION FACTOR (EUROFUNG)"/>
    <property type="match status" value="1"/>
</dbReference>
<dbReference type="GeneID" id="83183891"/>
<evidence type="ECO:0000256" key="4">
    <source>
        <dbReference type="ARBA" id="ARBA00023015"/>
    </source>
</evidence>
<dbReference type="InterPro" id="IPR007219">
    <property type="entry name" value="XnlR_reg_dom"/>
</dbReference>
<evidence type="ECO:0000256" key="7">
    <source>
        <dbReference type="ARBA" id="ARBA00023242"/>
    </source>
</evidence>
<keyword evidence="5" id="KW-0238">DNA-binding</keyword>
<sequence length="823" mass="91765">MPQTAQPYAGLPSPESSLEPPDGRIAHTLTACTRCRQRKSRCDPGIPRCAPCERSNAKCVYYDSTRDTTIPRTYIVSLREKARALERQLARAENDIQHAADAELMVRGAGRIRFNQHDEPRYLGPSSGIAMTRLVMEIAKQNTESKSIKDVVPELTAQEIKAAFAQEDSKPTSKVYPMISSLPQPELPERSLTYKLMDLFVAKAQALLPTLHEQSFRQEVEEVFNGSTDPCYNFQIRMVIAISMQKLSPDYAGLADSYYLAALPYLEPTLKRMDLRALQCLVLIAQYSMLTPTRTAAYWVVGTAVKLCQDLGLTEEATISKSPCGQPLNPLEIDMRRRLFWIVISMEFGLSHSLGRSSCYSVTYDNIDVKFFKLVDDRYITAEGIIPGAKPVLSKCISIHFLKMRLLQLEARRVLYLNRRETPVDDQDPWFSQMLAKVGHWLDSCPKNDDGSGLNVKWFEGRRNTIICLIYRPSPQIPEPSVDAAKKCYDAAVFNIAMHKEQTITGSVDLTWIFTQSLFMVLNTVLWTLSYPEIRKEHPIEEVQGYLDMALEVIVFAAERWPGVQSALLLYKRLVVACLKAYQTEESFVVHSPSNHPTPTSSQDVMTPPAMSSPSSTTTTTASFYSQGHRLNGLPSTDNSPSTGTLSRGHSADPTVPFSQVSQEPTPPVYATDPVKSTPAAPTAPTFGVQLPPTAPDIGTQFTSQGYCVPNDPFSDVSIDPNTPYNSIPSVVPGLQGWDPNFSLASTTASHLAYIDAAVDPMQWTTSISDQYSQYFNEPFPTESWRGRTLSQQEQIELMASLEHNIPDVSAQLVRESNAFYQS</sequence>
<gene>
    <name evidence="11" type="ORF">N7498_009534</name>
</gene>
<keyword evidence="3" id="KW-0862">Zinc</keyword>
<dbReference type="CDD" id="cd12148">
    <property type="entry name" value="fungal_TF_MHR"/>
    <property type="match status" value="1"/>
</dbReference>
<comment type="caution">
    <text evidence="11">The sequence shown here is derived from an EMBL/GenBank/DDBJ whole genome shotgun (WGS) entry which is preliminary data.</text>
</comment>
<keyword evidence="6" id="KW-0804">Transcription</keyword>
<feature type="region of interest" description="Disordered" evidence="9">
    <location>
        <begin position="1"/>
        <end position="22"/>
    </location>
</feature>
<organism evidence="11 12">
    <name type="scientific">Penicillium cinerascens</name>
    <dbReference type="NCBI Taxonomy" id="70096"/>
    <lineage>
        <taxon>Eukaryota</taxon>
        <taxon>Fungi</taxon>
        <taxon>Dikarya</taxon>
        <taxon>Ascomycota</taxon>
        <taxon>Pezizomycotina</taxon>
        <taxon>Eurotiomycetes</taxon>
        <taxon>Eurotiomycetidae</taxon>
        <taxon>Eurotiales</taxon>
        <taxon>Aspergillaceae</taxon>
        <taxon>Penicillium</taxon>
    </lineage>
</organism>
<dbReference type="SUPFAM" id="SSF57701">
    <property type="entry name" value="Zn2/Cys6 DNA-binding domain"/>
    <property type="match status" value="1"/>
</dbReference>
<dbReference type="OrthoDB" id="5416384at2759"/>
<evidence type="ECO:0000256" key="6">
    <source>
        <dbReference type="ARBA" id="ARBA00023163"/>
    </source>
</evidence>
<dbReference type="GO" id="GO:0000981">
    <property type="term" value="F:DNA-binding transcription factor activity, RNA polymerase II-specific"/>
    <property type="evidence" value="ECO:0007669"/>
    <property type="project" value="InterPro"/>
</dbReference>
<dbReference type="PROSITE" id="PS50048">
    <property type="entry name" value="ZN2_CY6_FUNGAL_2"/>
    <property type="match status" value="1"/>
</dbReference>
<feature type="compositionally biased region" description="Low complexity" evidence="9">
    <location>
        <begin position="591"/>
        <end position="623"/>
    </location>
</feature>
<proteinExistence type="predicted"/>
<evidence type="ECO:0000256" key="3">
    <source>
        <dbReference type="ARBA" id="ARBA00022833"/>
    </source>
</evidence>
<dbReference type="InterPro" id="IPR052202">
    <property type="entry name" value="Yeast_MetPath_Reg"/>
</dbReference>
<dbReference type="EMBL" id="JAPQKR010000016">
    <property type="protein sequence ID" value="KAJ5190549.1"/>
    <property type="molecule type" value="Genomic_DNA"/>
</dbReference>
<dbReference type="GO" id="GO:0005634">
    <property type="term" value="C:nucleus"/>
    <property type="evidence" value="ECO:0007669"/>
    <property type="project" value="UniProtKB-SubCell"/>
</dbReference>
<dbReference type="Pfam" id="PF00172">
    <property type="entry name" value="Zn_clus"/>
    <property type="match status" value="1"/>
</dbReference>
<dbReference type="RefSeq" id="XP_058303489.1">
    <property type="nucleotide sequence ID" value="XM_058456590.1"/>
</dbReference>
<dbReference type="AlphaFoldDB" id="A0A9W9J6A7"/>
<keyword evidence="2" id="KW-0479">Metal-binding</keyword>
<reference evidence="11" key="1">
    <citation type="submission" date="2022-12" db="EMBL/GenBank/DDBJ databases">
        <authorList>
            <person name="Petersen C."/>
        </authorList>
    </citation>
    <scope>NUCLEOTIDE SEQUENCE</scope>
    <source>
        <strain evidence="11">IBT 15544</strain>
    </source>
</reference>
<keyword evidence="4" id="KW-0805">Transcription regulation</keyword>
<feature type="domain" description="Zn(2)-C6 fungal-type" evidence="10">
    <location>
        <begin position="31"/>
        <end position="61"/>
    </location>
</feature>